<comment type="caution">
    <text evidence="2">The sequence shown here is derived from an EMBL/GenBank/DDBJ whole genome shotgun (WGS) entry which is preliminary data.</text>
</comment>
<dbReference type="InterPro" id="IPR030662">
    <property type="entry name" value="DPH6/MJ0570"/>
</dbReference>
<protein>
    <submittedName>
        <fullName evidence="2">Adenine nucleotide alpha hydrolase</fullName>
    </submittedName>
</protein>
<evidence type="ECO:0000313" key="2">
    <source>
        <dbReference type="EMBL" id="MCL6274587.1"/>
    </source>
</evidence>
<dbReference type="CDD" id="cd01994">
    <property type="entry name" value="AANH_PF0828-like"/>
    <property type="match status" value="1"/>
</dbReference>
<accession>A0ABT0PT73</accession>
<dbReference type="PIRSF" id="PIRSF039123">
    <property type="entry name" value="Diphthamide_synthase"/>
    <property type="match status" value="1"/>
</dbReference>
<gene>
    <name evidence="2" type="ORF">M3P19_11240</name>
</gene>
<name>A0ABT0PT73_9FLAO</name>
<reference evidence="2 3" key="1">
    <citation type="submission" date="2022-05" db="EMBL/GenBank/DDBJ databases">
        <authorList>
            <person name="Park J.-S."/>
        </authorList>
    </citation>
    <scope>NUCLEOTIDE SEQUENCE [LARGE SCALE GENOMIC DNA]</scope>
    <source>
        <strain evidence="2 3">2012CJ35-5</strain>
    </source>
</reference>
<dbReference type="Gene3D" id="3.40.50.620">
    <property type="entry name" value="HUPs"/>
    <property type="match status" value="1"/>
</dbReference>
<feature type="domain" description="Diphthamide synthase" evidence="1">
    <location>
        <begin position="7"/>
        <end position="207"/>
    </location>
</feature>
<proteinExistence type="predicted"/>
<keyword evidence="2" id="KW-0378">Hydrolase</keyword>
<dbReference type="SUPFAM" id="SSF52402">
    <property type="entry name" value="Adenine nucleotide alpha hydrolases-like"/>
    <property type="match status" value="1"/>
</dbReference>
<dbReference type="InterPro" id="IPR002761">
    <property type="entry name" value="Diphthami_syn_dom"/>
</dbReference>
<evidence type="ECO:0000259" key="1">
    <source>
        <dbReference type="Pfam" id="PF01902"/>
    </source>
</evidence>
<evidence type="ECO:0000313" key="3">
    <source>
        <dbReference type="Proteomes" id="UP001203607"/>
    </source>
</evidence>
<dbReference type="GO" id="GO:0016787">
    <property type="term" value="F:hydrolase activity"/>
    <property type="evidence" value="ECO:0007669"/>
    <property type="project" value="UniProtKB-KW"/>
</dbReference>
<dbReference type="RefSeq" id="WP_249657764.1">
    <property type="nucleotide sequence ID" value="NZ_JAMFMA010000002.1"/>
</dbReference>
<dbReference type="Gene3D" id="3.90.1490.10">
    <property type="entry name" value="putative n-type atp pyrophosphatase, domain 2"/>
    <property type="match status" value="1"/>
</dbReference>
<dbReference type="Proteomes" id="UP001203607">
    <property type="component" value="Unassembled WGS sequence"/>
</dbReference>
<dbReference type="InterPro" id="IPR014729">
    <property type="entry name" value="Rossmann-like_a/b/a_fold"/>
</dbReference>
<organism evidence="2 3">
    <name type="scientific">Flagellimonas spongiicola</name>
    <dbReference type="NCBI Taxonomy" id="2942208"/>
    <lineage>
        <taxon>Bacteria</taxon>
        <taxon>Pseudomonadati</taxon>
        <taxon>Bacteroidota</taxon>
        <taxon>Flavobacteriia</taxon>
        <taxon>Flavobacteriales</taxon>
        <taxon>Flavobacteriaceae</taxon>
        <taxon>Flagellimonas</taxon>
    </lineage>
</organism>
<dbReference type="Pfam" id="PF01902">
    <property type="entry name" value="Diphthami_syn_2"/>
    <property type="match status" value="1"/>
</dbReference>
<keyword evidence="3" id="KW-1185">Reference proteome</keyword>
<sequence>MPARTYFNWSSGKDSAMALYLLLQQEKYQVDRLLTTVNAHYDRVSMHGLKRDVLIAQTKSIGLPLDIVEVPEQPSMEEYNFLMRAKILGLVAEGYTHAAFGDIFLEDLKVYREQMLSKLDIEAIFPIWKKDTKELYQEFITQGFRTVIVCLNNELLDESFLGRQLSMELLEELPVEVDPCGENGEFHTFCFDGPIFKNPINFKLGKKVFKNYTNPSDASKNIRFGFCDIVLE</sequence>
<dbReference type="EMBL" id="JAMFMA010000002">
    <property type="protein sequence ID" value="MCL6274587.1"/>
    <property type="molecule type" value="Genomic_DNA"/>
</dbReference>